<dbReference type="HOGENOM" id="CLU_2864808_0_0_5"/>
<keyword evidence="3" id="KW-1185">Reference proteome</keyword>
<dbReference type="EMBL" id="HG916852">
    <property type="protein sequence ID" value="CDM56038.1"/>
    <property type="molecule type" value="Genomic_DNA"/>
</dbReference>
<reference evidence="2" key="1">
    <citation type="submission" date="2013-11" db="EMBL/GenBank/DDBJ databases">
        <title>Draft genome sequence of the broad-host-range Rhizobium sp. LPU83 strain, a member of the low-genetic diversity Oregon-like Rhizobium sp. group.</title>
        <authorList>
            <person name="Wibberg D."/>
            <person name="Puehler A."/>
            <person name="Schlueter A."/>
        </authorList>
    </citation>
    <scope>NUCLEOTIDE SEQUENCE [LARGE SCALE GENOMIC DNA]</scope>
    <source>
        <strain evidence="2">LPU83</strain>
    </source>
</reference>
<feature type="region of interest" description="Disordered" evidence="1">
    <location>
        <begin position="1"/>
        <end position="25"/>
    </location>
</feature>
<dbReference type="Proteomes" id="UP000019443">
    <property type="component" value="Chromosome"/>
</dbReference>
<evidence type="ECO:0000313" key="2">
    <source>
        <dbReference type="EMBL" id="CDM56038.1"/>
    </source>
</evidence>
<dbReference type="eggNOG" id="COG0583">
    <property type="taxonomic scope" value="Bacteria"/>
</dbReference>
<protein>
    <submittedName>
        <fullName evidence="2">LysR family transcriptional regulator</fullName>
    </submittedName>
</protein>
<gene>
    <name evidence="2" type="ORF">LPU83_0355</name>
</gene>
<proteinExistence type="predicted"/>
<dbReference type="PATRIC" id="fig|348824.6.peg.371"/>
<organism evidence="2 3">
    <name type="scientific">Rhizobium favelukesii</name>
    <dbReference type="NCBI Taxonomy" id="348824"/>
    <lineage>
        <taxon>Bacteria</taxon>
        <taxon>Pseudomonadati</taxon>
        <taxon>Pseudomonadota</taxon>
        <taxon>Alphaproteobacteria</taxon>
        <taxon>Hyphomicrobiales</taxon>
        <taxon>Rhizobiaceae</taxon>
        <taxon>Rhizobium/Agrobacterium group</taxon>
        <taxon>Rhizobium</taxon>
    </lineage>
</organism>
<name>W6RBG6_9HYPH</name>
<accession>W6RBG6</accession>
<evidence type="ECO:0000313" key="3">
    <source>
        <dbReference type="Proteomes" id="UP000019443"/>
    </source>
</evidence>
<evidence type="ECO:0000256" key="1">
    <source>
        <dbReference type="SAM" id="MobiDB-lite"/>
    </source>
</evidence>
<dbReference type="AlphaFoldDB" id="W6RBG6"/>
<sequence>MSNVAGSDTLALQGPGDERHTVPFGGRFRVDHGIAAREASSPGAALHPPIGGLSTISWWLADSR</sequence>
<dbReference type="KEGG" id="rhl:LPU83_0355"/>